<feature type="chain" id="PRO_5020034361" description="Secreted protein" evidence="2">
    <location>
        <begin position="25"/>
        <end position="120"/>
    </location>
</feature>
<organism evidence="3 4">
    <name type="scientific">Eumeta variegata</name>
    <name type="common">Bagworm moth</name>
    <name type="synonym">Eumeta japonica</name>
    <dbReference type="NCBI Taxonomy" id="151549"/>
    <lineage>
        <taxon>Eukaryota</taxon>
        <taxon>Metazoa</taxon>
        <taxon>Ecdysozoa</taxon>
        <taxon>Arthropoda</taxon>
        <taxon>Hexapoda</taxon>
        <taxon>Insecta</taxon>
        <taxon>Pterygota</taxon>
        <taxon>Neoptera</taxon>
        <taxon>Endopterygota</taxon>
        <taxon>Lepidoptera</taxon>
        <taxon>Glossata</taxon>
        <taxon>Ditrysia</taxon>
        <taxon>Tineoidea</taxon>
        <taxon>Psychidae</taxon>
        <taxon>Oiketicinae</taxon>
        <taxon>Eumeta</taxon>
    </lineage>
</organism>
<feature type="compositionally biased region" description="Basic and acidic residues" evidence="1">
    <location>
        <begin position="50"/>
        <end position="61"/>
    </location>
</feature>
<evidence type="ECO:0000313" key="3">
    <source>
        <dbReference type="EMBL" id="GBP73747.1"/>
    </source>
</evidence>
<feature type="signal peptide" evidence="2">
    <location>
        <begin position="1"/>
        <end position="24"/>
    </location>
</feature>
<keyword evidence="4" id="KW-1185">Reference proteome</keyword>
<dbReference type="Proteomes" id="UP000299102">
    <property type="component" value="Unassembled WGS sequence"/>
</dbReference>
<keyword evidence="2" id="KW-0732">Signal</keyword>
<comment type="caution">
    <text evidence="3">The sequence shown here is derived from an EMBL/GenBank/DDBJ whole genome shotgun (WGS) entry which is preliminary data.</text>
</comment>
<proteinExistence type="predicted"/>
<feature type="region of interest" description="Disordered" evidence="1">
    <location>
        <begin position="32"/>
        <end position="70"/>
    </location>
</feature>
<evidence type="ECO:0000256" key="1">
    <source>
        <dbReference type="SAM" id="MobiDB-lite"/>
    </source>
</evidence>
<gene>
    <name evidence="3" type="ORF">EVAR_46887_1</name>
</gene>
<evidence type="ECO:0008006" key="5">
    <source>
        <dbReference type="Google" id="ProtNLM"/>
    </source>
</evidence>
<dbReference type="PROSITE" id="PS51257">
    <property type="entry name" value="PROKAR_LIPOPROTEIN"/>
    <property type="match status" value="1"/>
</dbReference>
<accession>A0A4C1YH36</accession>
<evidence type="ECO:0000256" key="2">
    <source>
        <dbReference type="SAM" id="SignalP"/>
    </source>
</evidence>
<reference evidence="3 4" key="1">
    <citation type="journal article" date="2019" name="Commun. Biol.">
        <title>The bagworm genome reveals a unique fibroin gene that provides high tensile strength.</title>
        <authorList>
            <person name="Kono N."/>
            <person name="Nakamura H."/>
            <person name="Ohtoshi R."/>
            <person name="Tomita M."/>
            <person name="Numata K."/>
            <person name="Arakawa K."/>
        </authorList>
    </citation>
    <scope>NUCLEOTIDE SEQUENCE [LARGE SCALE GENOMIC DNA]</scope>
</reference>
<sequence>MVRYALGRFLLISSIYFLVHRSTGNFSAGGGAGGCGAPRSAPATPLQLEPPRHVKHDKEKSPSPSPPAGGFLFSCEDNKRTFTLRFFSVYNFRRDLACRLSKCKRASDRCRPLHFFLYCR</sequence>
<evidence type="ECO:0000313" key="4">
    <source>
        <dbReference type="Proteomes" id="UP000299102"/>
    </source>
</evidence>
<name>A0A4C1YH36_EUMVA</name>
<protein>
    <recommendedName>
        <fullName evidence="5">Secreted protein</fullName>
    </recommendedName>
</protein>
<dbReference type="AlphaFoldDB" id="A0A4C1YH36"/>
<dbReference type="EMBL" id="BGZK01001185">
    <property type="protein sequence ID" value="GBP73747.1"/>
    <property type="molecule type" value="Genomic_DNA"/>
</dbReference>